<keyword evidence="3" id="KW-1185">Reference proteome</keyword>
<dbReference type="AlphaFoldDB" id="A0A1T1AYX5"/>
<evidence type="ECO:0000313" key="3">
    <source>
        <dbReference type="Proteomes" id="UP000190750"/>
    </source>
</evidence>
<dbReference type="EMBL" id="MTJN01000002">
    <property type="protein sequence ID" value="OOV09326.1"/>
    <property type="molecule type" value="Genomic_DNA"/>
</dbReference>
<feature type="domain" description="N-acetyltransferase" evidence="1">
    <location>
        <begin position="14"/>
        <end position="173"/>
    </location>
</feature>
<dbReference type="STRING" id="28066.RF819_20135"/>
<dbReference type="PANTHER" id="PTHR43792:SF1">
    <property type="entry name" value="N-ACETYLTRANSFERASE DOMAIN-CONTAINING PROTEIN"/>
    <property type="match status" value="1"/>
</dbReference>
<dbReference type="PANTHER" id="PTHR43792">
    <property type="entry name" value="GNAT FAMILY, PUTATIVE (AFU_ORTHOLOGUE AFUA_3G00765)-RELATED-RELATED"/>
    <property type="match status" value="1"/>
</dbReference>
<sequence length="191" mass="21446">MTGLGPKVLTTTRLILRPWQDSDHAPFSTMSVDPEVMAHLLPFASPQAITGWINRQQMHLAENGFCFWAIESKESGAFMGAAGLLRISYKAHFTPAVEVGWRLARRFWGQGYAPEAAGAALQFGFEHLGLTEIVANTVPSNHNSRRVMAKLGMSSEPADDFEHPLVPEGNPLRRQMLYRLSRRNWSKQRRS</sequence>
<organism evidence="2 3">
    <name type="scientific">Rhodoferax fermentans</name>
    <dbReference type="NCBI Taxonomy" id="28066"/>
    <lineage>
        <taxon>Bacteria</taxon>
        <taxon>Pseudomonadati</taxon>
        <taxon>Pseudomonadota</taxon>
        <taxon>Betaproteobacteria</taxon>
        <taxon>Burkholderiales</taxon>
        <taxon>Comamonadaceae</taxon>
        <taxon>Rhodoferax</taxon>
    </lineage>
</organism>
<evidence type="ECO:0000259" key="1">
    <source>
        <dbReference type="PROSITE" id="PS51186"/>
    </source>
</evidence>
<dbReference type="Pfam" id="PF13302">
    <property type="entry name" value="Acetyltransf_3"/>
    <property type="match status" value="1"/>
</dbReference>
<dbReference type="InterPro" id="IPR051531">
    <property type="entry name" value="N-acetyltransferase"/>
</dbReference>
<dbReference type="InterPro" id="IPR016181">
    <property type="entry name" value="Acyl_CoA_acyltransferase"/>
</dbReference>
<protein>
    <submittedName>
        <fullName evidence="2">GNAT family N-acetyltransferase</fullName>
    </submittedName>
</protein>
<gene>
    <name evidence="2" type="ORF">RF819_20135</name>
</gene>
<comment type="caution">
    <text evidence="2">The sequence shown here is derived from an EMBL/GenBank/DDBJ whole genome shotgun (WGS) entry which is preliminary data.</text>
</comment>
<dbReference type="InterPro" id="IPR000182">
    <property type="entry name" value="GNAT_dom"/>
</dbReference>
<dbReference type="Proteomes" id="UP000190750">
    <property type="component" value="Unassembled WGS sequence"/>
</dbReference>
<dbReference type="SUPFAM" id="SSF55729">
    <property type="entry name" value="Acyl-CoA N-acyltransferases (Nat)"/>
    <property type="match status" value="1"/>
</dbReference>
<accession>A0A1T1AYX5</accession>
<name>A0A1T1AYX5_RHOFE</name>
<dbReference type="OrthoDB" id="9801656at2"/>
<keyword evidence="2" id="KW-0808">Transferase</keyword>
<reference evidence="2 3" key="1">
    <citation type="submission" date="2017-01" db="EMBL/GenBank/DDBJ databases">
        <title>Genome sequencing of Rhodoferax fermentans JCM 7819.</title>
        <authorList>
            <person name="Kim Y.J."/>
            <person name="Farh M.E.-A."/>
            <person name="Yang D.-C."/>
        </authorList>
    </citation>
    <scope>NUCLEOTIDE SEQUENCE [LARGE SCALE GENOMIC DNA]</scope>
    <source>
        <strain evidence="2 3">JCM 7819</strain>
    </source>
</reference>
<dbReference type="PROSITE" id="PS51186">
    <property type="entry name" value="GNAT"/>
    <property type="match status" value="1"/>
</dbReference>
<proteinExistence type="predicted"/>
<dbReference type="Gene3D" id="3.40.630.30">
    <property type="match status" value="1"/>
</dbReference>
<evidence type="ECO:0000313" key="2">
    <source>
        <dbReference type="EMBL" id="OOV09326.1"/>
    </source>
</evidence>
<dbReference type="GO" id="GO:0016747">
    <property type="term" value="F:acyltransferase activity, transferring groups other than amino-acyl groups"/>
    <property type="evidence" value="ECO:0007669"/>
    <property type="project" value="InterPro"/>
</dbReference>